<dbReference type="Proteomes" id="UP000015106">
    <property type="component" value="Chromosome 4"/>
</dbReference>
<reference evidence="2" key="3">
    <citation type="submission" date="2022-06" db="UniProtKB">
        <authorList>
            <consortium name="EnsemblPlants"/>
        </authorList>
    </citation>
    <scope>IDENTIFICATION</scope>
</reference>
<evidence type="ECO:0000313" key="3">
    <source>
        <dbReference type="Proteomes" id="UP000015106"/>
    </source>
</evidence>
<dbReference type="SMART" id="SM00343">
    <property type="entry name" value="ZnF_C2HC"/>
    <property type="match status" value="2"/>
</dbReference>
<organism evidence="2 3">
    <name type="scientific">Triticum urartu</name>
    <name type="common">Red wild einkorn</name>
    <name type="synonym">Crithodium urartu</name>
    <dbReference type="NCBI Taxonomy" id="4572"/>
    <lineage>
        <taxon>Eukaryota</taxon>
        <taxon>Viridiplantae</taxon>
        <taxon>Streptophyta</taxon>
        <taxon>Embryophyta</taxon>
        <taxon>Tracheophyta</taxon>
        <taxon>Spermatophyta</taxon>
        <taxon>Magnoliopsida</taxon>
        <taxon>Liliopsida</taxon>
        <taxon>Poales</taxon>
        <taxon>Poaceae</taxon>
        <taxon>BOP clade</taxon>
        <taxon>Pooideae</taxon>
        <taxon>Triticodae</taxon>
        <taxon>Triticeae</taxon>
        <taxon>Triticinae</taxon>
        <taxon>Triticum</taxon>
    </lineage>
</organism>
<protein>
    <recommendedName>
        <fullName evidence="1">CCHC-type domain-containing protein</fullName>
    </recommendedName>
</protein>
<evidence type="ECO:0000313" key="2">
    <source>
        <dbReference type="EnsemblPlants" id="TuG1812G0400002493.01.T04"/>
    </source>
</evidence>
<dbReference type="InterPro" id="IPR001878">
    <property type="entry name" value="Znf_CCHC"/>
</dbReference>
<proteinExistence type="predicted"/>
<sequence>SSCDTAQAVDAQPGEGPWIFVGRKGRPRGNVRCDHASQSAKLVQAAAFRRRTYGRCFRCLAPDHKAAFCRDPIRCLTCLRSGHRERDCCLRLSSVRAPRRCARAFPAPPCPSSDSRSWASVVAPVVHAEVLESVRFSEASSGGSSDHEVVAKSSESLLASSGSDPQVMMELALRPLHKLEDSLCLWLARATSLLERAEASVGLQGSLPTTQAALVANHRDQGTEDIGNTMQPLTLGLVAPVVTTEISLASSISDEVQAVAKGCAFAIDEGDTLHDLTELIKCLIAMPAITQGLIRLVKAEQTKHANQVVCAAVRVNSAT</sequence>
<evidence type="ECO:0000259" key="1">
    <source>
        <dbReference type="SMART" id="SM00343"/>
    </source>
</evidence>
<reference evidence="3" key="1">
    <citation type="journal article" date="2013" name="Nature">
        <title>Draft genome of the wheat A-genome progenitor Triticum urartu.</title>
        <authorList>
            <person name="Ling H.Q."/>
            <person name="Zhao S."/>
            <person name="Liu D."/>
            <person name="Wang J."/>
            <person name="Sun H."/>
            <person name="Zhang C."/>
            <person name="Fan H."/>
            <person name="Li D."/>
            <person name="Dong L."/>
            <person name="Tao Y."/>
            <person name="Gao C."/>
            <person name="Wu H."/>
            <person name="Li Y."/>
            <person name="Cui Y."/>
            <person name="Guo X."/>
            <person name="Zheng S."/>
            <person name="Wang B."/>
            <person name="Yu K."/>
            <person name="Liang Q."/>
            <person name="Yang W."/>
            <person name="Lou X."/>
            <person name="Chen J."/>
            <person name="Feng M."/>
            <person name="Jian J."/>
            <person name="Zhang X."/>
            <person name="Luo G."/>
            <person name="Jiang Y."/>
            <person name="Liu J."/>
            <person name="Wang Z."/>
            <person name="Sha Y."/>
            <person name="Zhang B."/>
            <person name="Wu H."/>
            <person name="Tang D."/>
            <person name="Shen Q."/>
            <person name="Xue P."/>
            <person name="Zou S."/>
            <person name="Wang X."/>
            <person name="Liu X."/>
            <person name="Wang F."/>
            <person name="Yang Y."/>
            <person name="An X."/>
            <person name="Dong Z."/>
            <person name="Zhang K."/>
            <person name="Zhang X."/>
            <person name="Luo M.C."/>
            <person name="Dvorak J."/>
            <person name="Tong Y."/>
            <person name="Wang J."/>
            <person name="Yang H."/>
            <person name="Li Z."/>
            <person name="Wang D."/>
            <person name="Zhang A."/>
            <person name="Wang J."/>
        </authorList>
    </citation>
    <scope>NUCLEOTIDE SEQUENCE</scope>
    <source>
        <strain evidence="3">cv. G1812</strain>
    </source>
</reference>
<dbReference type="Gene3D" id="4.10.60.10">
    <property type="entry name" value="Zinc finger, CCHC-type"/>
    <property type="match status" value="1"/>
</dbReference>
<reference evidence="2" key="2">
    <citation type="submission" date="2018-03" db="EMBL/GenBank/DDBJ databases">
        <title>The Triticum urartu genome reveals the dynamic nature of wheat genome evolution.</title>
        <authorList>
            <person name="Ling H."/>
            <person name="Ma B."/>
            <person name="Shi X."/>
            <person name="Liu H."/>
            <person name="Dong L."/>
            <person name="Sun H."/>
            <person name="Cao Y."/>
            <person name="Gao Q."/>
            <person name="Zheng S."/>
            <person name="Li Y."/>
            <person name="Yu Y."/>
            <person name="Du H."/>
            <person name="Qi M."/>
            <person name="Li Y."/>
            <person name="Yu H."/>
            <person name="Cui Y."/>
            <person name="Wang N."/>
            <person name="Chen C."/>
            <person name="Wu H."/>
            <person name="Zhao Y."/>
            <person name="Zhang J."/>
            <person name="Li Y."/>
            <person name="Zhou W."/>
            <person name="Zhang B."/>
            <person name="Hu W."/>
            <person name="Eijk M."/>
            <person name="Tang J."/>
            <person name="Witsenboer H."/>
            <person name="Zhao S."/>
            <person name="Li Z."/>
            <person name="Zhang A."/>
            <person name="Wang D."/>
            <person name="Liang C."/>
        </authorList>
    </citation>
    <scope>NUCLEOTIDE SEQUENCE [LARGE SCALE GENOMIC DNA]</scope>
    <source>
        <strain evidence="2">cv. G1812</strain>
    </source>
</reference>
<feature type="domain" description="CCHC-type" evidence="1">
    <location>
        <begin position="55"/>
        <end position="71"/>
    </location>
</feature>
<keyword evidence="3" id="KW-1185">Reference proteome</keyword>
<dbReference type="EnsemblPlants" id="TuG1812G0400002493.01.T04">
    <property type="protein sequence ID" value="TuG1812G0400002493.01.T04"/>
    <property type="gene ID" value="TuG1812G0400002493.01"/>
</dbReference>
<accession>A0A8R7U835</accession>
<dbReference type="GO" id="GO:0008270">
    <property type="term" value="F:zinc ion binding"/>
    <property type="evidence" value="ECO:0007669"/>
    <property type="project" value="InterPro"/>
</dbReference>
<dbReference type="GO" id="GO:0003676">
    <property type="term" value="F:nucleic acid binding"/>
    <property type="evidence" value="ECO:0007669"/>
    <property type="project" value="InterPro"/>
</dbReference>
<dbReference type="SUPFAM" id="SSF57756">
    <property type="entry name" value="Retrovirus zinc finger-like domains"/>
    <property type="match status" value="1"/>
</dbReference>
<gene>
    <name evidence="2" type="primary">LOC125552173</name>
</gene>
<name>A0A8R7U835_TRIUA</name>
<feature type="domain" description="CCHC-type" evidence="1">
    <location>
        <begin position="74"/>
        <end position="90"/>
    </location>
</feature>
<dbReference type="Gramene" id="TuG1812G0400002493.01.T04">
    <property type="protein sequence ID" value="TuG1812G0400002493.01.T04"/>
    <property type="gene ID" value="TuG1812G0400002493.01"/>
</dbReference>
<dbReference type="InterPro" id="IPR036875">
    <property type="entry name" value="Znf_CCHC_sf"/>
</dbReference>
<dbReference type="AlphaFoldDB" id="A0A8R7U835"/>